<evidence type="ECO:0000256" key="1">
    <source>
        <dbReference type="ARBA" id="ARBA00007261"/>
    </source>
</evidence>
<accession>A0A0R0M4P3</accession>
<comment type="caution">
    <text evidence="8">The sequence shown here is derived from an EMBL/GenBank/DDBJ whole genome shotgun (WGS) entry which is preliminary data.</text>
</comment>
<dbReference type="SUPFAM" id="SSF63411">
    <property type="entry name" value="LuxS/MPP-like metallohydrolase"/>
    <property type="match status" value="3"/>
</dbReference>
<evidence type="ECO:0000256" key="3">
    <source>
        <dbReference type="ARBA" id="ARBA00022723"/>
    </source>
</evidence>
<dbReference type="EMBL" id="LGUB01000058">
    <property type="protein sequence ID" value="KRH94558.1"/>
    <property type="molecule type" value="Genomic_DNA"/>
</dbReference>
<protein>
    <submittedName>
        <fullName evidence="8">N-arginine dibasic convertase NRD1, Zn2+-dependent endopeptidase, insulinase superfamily</fullName>
    </submittedName>
</protein>
<evidence type="ECO:0000256" key="5">
    <source>
        <dbReference type="ARBA" id="ARBA00022833"/>
    </source>
</evidence>
<dbReference type="PANTHER" id="PTHR43690:SF18">
    <property type="entry name" value="INSULIN-DEGRADING ENZYME-RELATED"/>
    <property type="match status" value="1"/>
</dbReference>
<organism evidence="8 9">
    <name type="scientific">Pseudoloma neurophilia</name>
    <dbReference type="NCBI Taxonomy" id="146866"/>
    <lineage>
        <taxon>Eukaryota</taxon>
        <taxon>Fungi</taxon>
        <taxon>Fungi incertae sedis</taxon>
        <taxon>Microsporidia</taxon>
        <taxon>Pseudoloma</taxon>
    </lineage>
</organism>
<dbReference type="InterPro" id="IPR011765">
    <property type="entry name" value="Pept_M16_N"/>
</dbReference>
<dbReference type="Gene3D" id="3.30.830.10">
    <property type="entry name" value="Metalloenzyme, LuxS/M16 peptidase-like"/>
    <property type="match status" value="3"/>
</dbReference>
<evidence type="ECO:0000256" key="6">
    <source>
        <dbReference type="ARBA" id="ARBA00023049"/>
    </source>
</evidence>
<dbReference type="PANTHER" id="PTHR43690">
    <property type="entry name" value="NARDILYSIN"/>
    <property type="match status" value="1"/>
</dbReference>
<proteinExistence type="inferred from homology"/>
<keyword evidence="4" id="KW-0378">Hydrolase</keyword>
<dbReference type="InterPro" id="IPR050626">
    <property type="entry name" value="Peptidase_M16"/>
</dbReference>
<evidence type="ECO:0000256" key="2">
    <source>
        <dbReference type="ARBA" id="ARBA00022670"/>
    </source>
</evidence>
<keyword evidence="3" id="KW-0479">Metal-binding</keyword>
<dbReference type="OrthoDB" id="2196263at2759"/>
<comment type="similarity">
    <text evidence="1">Belongs to the peptidase M16 family.</text>
</comment>
<evidence type="ECO:0000313" key="9">
    <source>
        <dbReference type="Proteomes" id="UP000051530"/>
    </source>
</evidence>
<sequence length="848" mass="100113">MLGEKPPLYRSSYHFFSVGNLKCLYVKNDKITKSYVSMGVDCGSQHDSVPGLAYLLEHLVFIKPEDKNDQNYFRNFLNMHNGDSNAFTSDHMTVYHYEIDTPDLEKSLQLFSHFFRNPMIEEKTIEREMNNVDSRFQMRKKKDYCRIWRLQEILSGKKFSTGNKNTFGTDYKKLQTILRNFHAKYYNKMVFVIQSNLELIKIKRLTEKFFTLPLDVLTQSERKCLYCEDKSRQKNLLQVDKFSQIRSNNQKKSIYIFIPLISEYKLPYNIYEPIKYFLDKNDHTSLQAALKRENLVISMVCNIKQRGDQNILFLEMAVNDTNKYYEILEMVRDYIKRFYKNFLSICEDSRRVTKLEWEKSEDPNPRSHVIDFIKKLLRSNILFTDMINEHECQNIALEKCFLVLVDKEFEIESKRDEYELQYEEHAFKELSGNIDRDFWKIQFNKYKTEKFDDKINNLTVYMLTYKDSKFVQIFDNFKTNEATVKLNFKLDATLEDQLDLNIFIQNINNVYSDFFESNGIKLTSNFSKTAISFRISGTNPMIGLALIICQAQIDLIDPITITYDLLQGKIKKKLDRGFKRVSNELDGLYFSHSKDLESEISDLEKIIRTRSVISKVSFFKKASKLEMIIGGIEDTQIYFDSFKRIVEQLSGDSRVKSDLTIREQFKTNLPIFNYDENGFLSQKSITALKTIKAKNKASSLFFRIGSGIRNMAITSVVYFILQEKLFNKHRTDDKLGHALFVSYKILRDEVFVSFNVQSEKEVLSEIIKFIHTQDFTIKNVQSIINEIMVQQFDRKSLLEFYAYLMSLDLCLKNWHNDICEEIRKVTPEDLKEALKKAEMVLVQSEEFK</sequence>
<dbReference type="AlphaFoldDB" id="A0A0R0M4P3"/>
<evidence type="ECO:0000256" key="4">
    <source>
        <dbReference type="ARBA" id="ARBA00022801"/>
    </source>
</evidence>
<dbReference type="GO" id="GO:0006508">
    <property type="term" value="P:proteolysis"/>
    <property type="evidence" value="ECO:0007669"/>
    <property type="project" value="UniProtKB-KW"/>
</dbReference>
<dbReference type="Proteomes" id="UP000051530">
    <property type="component" value="Unassembled WGS sequence"/>
</dbReference>
<gene>
    <name evidence="8" type="ORF">M153_2110003194</name>
</gene>
<reference evidence="8 9" key="1">
    <citation type="submission" date="2015-07" db="EMBL/GenBank/DDBJ databases">
        <title>The genome of Pseudoloma neurophilia, a relevant intracellular parasite of the zebrafish.</title>
        <authorList>
            <person name="Ndikumana S."/>
            <person name="Pelin A."/>
            <person name="Sanders J."/>
            <person name="Corradi N."/>
        </authorList>
    </citation>
    <scope>NUCLEOTIDE SEQUENCE [LARGE SCALE GENOMIC DNA]</scope>
    <source>
        <strain evidence="8 9">MK1</strain>
    </source>
</reference>
<name>A0A0R0M4P3_9MICR</name>
<dbReference type="InterPro" id="IPR011249">
    <property type="entry name" value="Metalloenz_LuxS/M16"/>
</dbReference>
<dbReference type="GO" id="GO:0008237">
    <property type="term" value="F:metallopeptidase activity"/>
    <property type="evidence" value="ECO:0007669"/>
    <property type="project" value="UniProtKB-KW"/>
</dbReference>
<evidence type="ECO:0000313" key="8">
    <source>
        <dbReference type="EMBL" id="KRH94558.1"/>
    </source>
</evidence>
<keyword evidence="5" id="KW-0862">Zinc</keyword>
<dbReference type="VEuPathDB" id="MicrosporidiaDB:M153_2110003194"/>
<feature type="domain" description="Peptidase M16 N-terminal" evidence="7">
    <location>
        <begin position="25"/>
        <end position="141"/>
    </location>
</feature>
<dbReference type="GO" id="GO:0046872">
    <property type="term" value="F:metal ion binding"/>
    <property type="evidence" value="ECO:0007669"/>
    <property type="project" value="UniProtKB-KW"/>
</dbReference>
<evidence type="ECO:0000259" key="7">
    <source>
        <dbReference type="Pfam" id="PF00675"/>
    </source>
</evidence>
<dbReference type="Pfam" id="PF00675">
    <property type="entry name" value="Peptidase_M16"/>
    <property type="match status" value="1"/>
</dbReference>
<keyword evidence="2" id="KW-0645">Protease</keyword>
<keyword evidence="6" id="KW-0482">Metalloprotease</keyword>
<keyword evidence="9" id="KW-1185">Reference proteome</keyword>